<dbReference type="EMBL" id="JAACJN010000010">
    <property type="protein sequence ID" value="KAF5391396.1"/>
    <property type="molecule type" value="Genomic_DNA"/>
</dbReference>
<sequence length="187" mass="20631">MEVSLRPAAGPCAIAGSLFTMGNATSKTARKLPKRAHPPSGSQRVAAREVKDQAIQDDAQDPDFMSNLSRLGVVNVDHNMKTVRPHEKARKMIERRIESEEQAASMHATRNHVQASTLTYLLDQRKSNISEQELASLTDKYGMDIEKLEGVSAHIASPSISGESVVRRVRNEDGEEEVAAMAIWVKR</sequence>
<proteinExistence type="predicted"/>
<feature type="region of interest" description="Disordered" evidence="1">
    <location>
        <begin position="27"/>
        <end position="50"/>
    </location>
</feature>
<keyword evidence="3" id="KW-1185">Reference proteome</keyword>
<organism evidence="2 3">
    <name type="scientific">Collybiopsis confluens</name>
    <dbReference type="NCBI Taxonomy" id="2823264"/>
    <lineage>
        <taxon>Eukaryota</taxon>
        <taxon>Fungi</taxon>
        <taxon>Dikarya</taxon>
        <taxon>Basidiomycota</taxon>
        <taxon>Agaricomycotina</taxon>
        <taxon>Agaricomycetes</taxon>
        <taxon>Agaricomycetidae</taxon>
        <taxon>Agaricales</taxon>
        <taxon>Marasmiineae</taxon>
        <taxon>Omphalotaceae</taxon>
        <taxon>Collybiopsis</taxon>
    </lineage>
</organism>
<protein>
    <submittedName>
        <fullName evidence="2">Uncharacterized protein</fullName>
    </submittedName>
</protein>
<name>A0A8H5HXJ3_9AGAR</name>
<dbReference type="AlphaFoldDB" id="A0A8H5HXJ3"/>
<accession>A0A8H5HXJ3</accession>
<dbReference type="OrthoDB" id="4085451at2759"/>
<dbReference type="Proteomes" id="UP000518752">
    <property type="component" value="Unassembled WGS sequence"/>
</dbReference>
<evidence type="ECO:0000256" key="1">
    <source>
        <dbReference type="SAM" id="MobiDB-lite"/>
    </source>
</evidence>
<gene>
    <name evidence="2" type="ORF">D9757_002045</name>
</gene>
<evidence type="ECO:0000313" key="3">
    <source>
        <dbReference type="Proteomes" id="UP000518752"/>
    </source>
</evidence>
<feature type="compositionally biased region" description="Basic residues" evidence="1">
    <location>
        <begin position="28"/>
        <end position="37"/>
    </location>
</feature>
<reference evidence="2 3" key="1">
    <citation type="journal article" date="2020" name="ISME J.">
        <title>Uncovering the hidden diversity of litter-decomposition mechanisms in mushroom-forming fungi.</title>
        <authorList>
            <person name="Floudas D."/>
            <person name="Bentzer J."/>
            <person name="Ahren D."/>
            <person name="Johansson T."/>
            <person name="Persson P."/>
            <person name="Tunlid A."/>
        </authorList>
    </citation>
    <scope>NUCLEOTIDE SEQUENCE [LARGE SCALE GENOMIC DNA]</scope>
    <source>
        <strain evidence="2 3">CBS 406.79</strain>
    </source>
</reference>
<evidence type="ECO:0000313" key="2">
    <source>
        <dbReference type="EMBL" id="KAF5391396.1"/>
    </source>
</evidence>
<comment type="caution">
    <text evidence="2">The sequence shown here is derived from an EMBL/GenBank/DDBJ whole genome shotgun (WGS) entry which is preliminary data.</text>
</comment>